<dbReference type="GO" id="GO:0005634">
    <property type="term" value="C:nucleus"/>
    <property type="evidence" value="ECO:0007669"/>
    <property type="project" value="TreeGrafter"/>
</dbReference>
<accession>A0A2A9PN67</accession>
<proteinExistence type="predicted"/>
<dbReference type="AlphaFoldDB" id="A0A2A9PN67"/>
<feature type="region of interest" description="Disordered" evidence="1">
    <location>
        <begin position="76"/>
        <end position="114"/>
    </location>
</feature>
<evidence type="ECO:0000256" key="1">
    <source>
        <dbReference type="SAM" id="MobiDB-lite"/>
    </source>
</evidence>
<comment type="caution">
    <text evidence="2">The sequence shown here is derived from an EMBL/GenBank/DDBJ whole genome shotgun (WGS) entry which is preliminary data.</text>
</comment>
<evidence type="ECO:0000313" key="3">
    <source>
        <dbReference type="Proteomes" id="UP000037136"/>
    </source>
</evidence>
<dbReference type="EMBL" id="LAZP02000026">
    <property type="protein sequence ID" value="PFH62511.1"/>
    <property type="molecule type" value="Genomic_DNA"/>
</dbReference>
<protein>
    <recommendedName>
        <fullName evidence="4">CHCH domain-containing protein</fullName>
    </recommendedName>
</protein>
<name>A0A2A9PN67_OPHUN</name>
<reference evidence="2 3" key="2">
    <citation type="journal article" date="2017" name="Sci. Rep.">
        <title>Ant-infecting Ophiocordyceps genomes reveal a high diversity of potential behavioral manipulation genes and a possible major role for enterotoxins.</title>
        <authorList>
            <person name="de Bekker C."/>
            <person name="Ohm R.A."/>
            <person name="Evans H.C."/>
            <person name="Brachmann A."/>
            <person name="Hughes D.P."/>
        </authorList>
    </citation>
    <scope>NUCLEOTIDE SEQUENCE [LARGE SCALE GENOMIC DNA]</scope>
    <source>
        <strain evidence="2 3">SC16a</strain>
    </source>
</reference>
<feature type="compositionally biased region" description="Low complexity" evidence="1">
    <location>
        <begin position="87"/>
        <end position="111"/>
    </location>
</feature>
<dbReference type="GO" id="GO:0007005">
    <property type="term" value="P:mitochondrion organization"/>
    <property type="evidence" value="ECO:0007669"/>
    <property type="project" value="InterPro"/>
</dbReference>
<dbReference type="Proteomes" id="UP000037136">
    <property type="component" value="Unassembled WGS sequence"/>
</dbReference>
<reference evidence="2 3" key="1">
    <citation type="journal article" date="2015" name="BMC Genomics">
        <title>Gene expression during zombie ant biting behavior reflects the complexity underlying fungal parasitic behavioral manipulation.</title>
        <authorList>
            <person name="de Bekker C."/>
            <person name="Ohm R.A."/>
            <person name="Loreto R.G."/>
            <person name="Sebastian A."/>
            <person name="Albert I."/>
            <person name="Merrow M."/>
            <person name="Brachmann A."/>
            <person name="Hughes D.P."/>
        </authorList>
    </citation>
    <scope>NUCLEOTIDE SEQUENCE [LARGE SCALE GENOMIC DNA]</scope>
    <source>
        <strain evidence="2 3">SC16a</strain>
    </source>
</reference>
<evidence type="ECO:0000313" key="2">
    <source>
        <dbReference type="EMBL" id="PFH62511.1"/>
    </source>
</evidence>
<evidence type="ECO:0008006" key="4">
    <source>
        <dbReference type="Google" id="ProtNLM"/>
    </source>
</evidence>
<organism evidence="2 3">
    <name type="scientific">Ophiocordyceps unilateralis</name>
    <name type="common">Zombie-ant fungus</name>
    <name type="synonym">Torrubia unilateralis</name>
    <dbReference type="NCBI Taxonomy" id="268505"/>
    <lineage>
        <taxon>Eukaryota</taxon>
        <taxon>Fungi</taxon>
        <taxon>Dikarya</taxon>
        <taxon>Ascomycota</taxon>
        <taxon>Pezizomycotina</taxon>
        <taxon>Sordariomycetes</taxon>
        <taxon>Hypocreomycetidae</taxon>
        <taxon>Hypocreales</taxon>
        <taxon>Ophiocordycipitaceae</taxon>
        <taxon>Ophiocordyceps</taxon>
    </lineage>
</organism>
<gene>
    <name evidence="2" type="ORF">XA68_13250</name>
</gene>
<keyword evidence="3" id="KW-1185">Reference proteome</keyword>
<dbReference type="InterPro" id="IPR055304">
    <property type="entry name" value="CHCHD2/10-like"/>
</dbReference>
<dbReference type="PANTHER" id="PTHR13523:SF2">
    <property type="entry name" value="COILED-COIL-HELIX-COILED-COIL-HELIX DOMAIN CONTAINING 2, ISOFORM A-RELATED"/>
    <property type="match status" value="1"/>
</dbReference>
<dbReference type="OrthoDB" id="1106148at2759"/>
<feature type="region of interest" description="Disordered" evidence="1">
    <location>
        <begin position="1"/>
        <end position="57"/>
    </location>
</feature>
<dbReference type="STRING" id="268505.A0A2A9PN67"/>
<dbReference type="GO" id="GO:0005739">
    <property type="term" value="C:mitochondrion"/>
    <property type="evidence" value="ECO:0007669"/>
    <property type="project" value="TreeGrafter"/>
</dbReference>
<sequence length="154" mass="15906">MPRNRSVGRSAPSRPSAPRSAPAPQQQQRSASTMAAAPPATTSSTASAPQAQGPGLFGQMASTAAGVAIGSSVGHAIGGLFGGSSSEPAPQQEQQQQQMQPMQAAAQQPMQHETPACQPALADFNRCLHEKNDVYSCGWYFEQLKACRAAAAGQ</sequence>
<dbReference type="PANTHER" id="PTHR13523">
    <property type="entry name" value="COILED-COIL-HELIX-COILED-COIL-HELIX DOMAIN CONTAINING 2/NUR77"/>
    <property type="match status" value="1"/>
</dbReference>
<feature type="compositionally biased region" description="Low complexity" evidence="1">
    <location>
        <begin position="9"/>
        <end position="49"/>
    </location>
</feature>